<dbReference type="GO" id="GO:0009507">
    <property type="term" value="C:chloroplast"/>
    <property type="evidence" value="ECO:0007669"/>
    <property type="project" value="TreeGrafter"/>
</dbReference>
<comment type="caution">
    <text evidence="8">The sequence shown here is derived from an EMBL/GenBank/DDBJ whole genome shotgun (WGS) entry which is preliminary data.</text>
</comment>
<dbReference type="Pfam" id="PF00085">
    <property type="entry name" value="Thioredoxin"/>
    <property type="match status" value="1"/>
</dbReference>
<dbReference type="AlphaFoldDB" id="A0AAX6FAQ5"/>
<evidence type="ECO:0000313" key="8">
    <source>
        <dbReference type="EMBL" id="KAJ6813540.1"/>
    </source>
</evidence>
<keyword evidence="4" id="KW-1015">Disulfide bond</keyword>
<protein>
    <submittedName>
        <fullName evidence="8">Thioredoxin-like 1-1, chloroplastic isoform X2</fullName>
    </submittedName>
</protein>
<name>A0AAX6FAQ5_IRIPA</name>
<evidence type="ECO:0000313" key="9">
    <source>
        <dbReference type="Proteomes" id="UP001140949"/>
    </source>
</evidence>
<dbReference type="GO" id="GO:0045454">
    <property type="term" value="P:cell redox homeostasis"/>
    <property type="evidence" value="ECO:0007669"/>
    <property type="project" value="TreeGrafter"/>
</dbReference>
<evidence type="ECO:0000256" key="2">
    <source>
        <dbReference type="ARBA" id="ARBA00022448"/>
    </source>
</evidence>
<keyword evidence="5" id="KW-0676">Redox-active center</keyword>
<sequence>MALSLRSSVCISGPLYEMGLEKKEMAVEPADALAWKSELKGRQVLLKEQTSSSERWSHKAGGHSHSSVHAQQASICTPIAPRWWDKSIKPNMMEIRSTHELVNSLLNAGDTLVILDFYSPGCGGCKALHPKICQLAESHPDAQFLKVNYEEHKSMCQSLHIHVLPFFRFYRGAQGRLCSFSCTNATVKKFKDALSKHGKDQCSLGPARGLEESELLRLASDRSTKFSYRPRSTTDGEESMIVPNFLVEAESRTAEFAVASM</sequence>
<evidence type="ECO:0000256" key="5">
    <source>
        <dbReference type="ARBA" id="ARBA00023284"/>
    </source>
</evidence>
<keyword evidence="9" id="KW-1185">Reference proteome</keyword>
<dbReference type="InterPro" id="IPR013766">
    <property type="entry name" value="Thioredoxin_domain"/>
</dbReference>
<dbReference type="EMBL" id="JANAVB010030220">
    <property type="protein sequence ID" value="KAJ6813540.1"/>
    <property type="molecule type" value="Genomic_DNA"/>
</dbReference>
<dbReference type="PANTHER" id="PTHR43601">
    <property type="entry name" value="THIOREDOXIN, MITOCHONDRIAL"/>
    <property type="match status" value="1"/>
</dbReference>
<dbReference type="FunFam" id="3.40.30.10:FF:000199">
    <property type="entry name" value="Thioredoxin-like 1-2, chloroplastic"/>
    <property type="match status" value="1"/>
</dbReference>
<evidence type="ECO:0000256" key="4">
    <source>
        <dbReference type="ARBA" id="ARBA00023157"/>
    </source>
</evidence>
<evidence type="ECO:0000256" key="6">
    <source>
        <dbReference type="ARBA" id="ARBA00056742"/>
    </source>
</evidence>
<dbReference type="CDD" id="cd02947">
    <property type="entry name" value="TRX_family"/>
    <property type="match status" value="1"/>
</dbReference>
<comment type="function">
    <text evidence="6">Probable thiol-disulfide oxidoreductase that may participate in various redox reactions.</text>
</comment>
<accession>A0AAX6FAQ5</accession>
<dbReference type="Proteomes" id="UP001140949">
    <property type="component" value="Unassembled WGS sequence"/>
</dbReference>
<keyword evidence="3" id="KW-0249">Electron transport</keyword>
<evidence type="ECO:0000259" key="7">
    <source>
        <dbReference type="PROSITE" id="PS51352"/>
    </source>
</evidence>
<dbReference type="InterPro" id="IPR036249">
    <property type="entry name" value="Thioredoxin-like_sf"/>
</dbReference>
<reference evidence="8" key="1">
    <citation type="journal article" date="2023" name="GigaByte">
        <title>Genome assembly of the bearded iris, Iris pallida Lam.</title>
        <authorList>
            <person name="Bruccoleri R.E."/>
            <person name="Oakeley E.J."/>
            <person name="Faust A.M.E."/>
            <person name="Altorfer M."/>
            <person name="Dessus-Babus S."/>
            <person name="Burckhardt D."/>
            <person name="Oertli M."/>
            <person name="Naumann U."/>
            <person name="Petersen F."/>
            <person name="Wong J."/>
        </authorList>
    </citation>
    <scope>NUCLEOTIDE SEQUENCE</scope>
    <source>
        <strain evidence="8">GSM-AAB239-AS_SAM_17_03QT</strain>
    </source>
</reference>
<proteinExistence type="inferred from homology"/>
<dbReference type="PANTHER" id="PTHR43601:SF17">
    <property type="entry name" value="THIOREDOXIN-LIKE 1-2, CHLOROPLASTIC"/>
    <property type="match status" value="1"/>
</dbReference>
<dbReference type="Gene3D" id="3.40.30.10">
    <property type="entry name" value="Glutaredoxin"/>
    <property type="match status" value="1"/>
</dbReference>
<keyword evidence="2" id="KW-0813">Transport</keyword>
<feature type="domain" description="Thioredoxin" evidence="7">
    <location>
        <begin position="70"/>
        <end position="199"/>
    </location>
</feature>
<organism evidence="8 9">
    <name type="scientific">Iris pallida</name>
    <name type="common">Sweet iris</name>
    <dbReference type="NCBI Taxonomy" id="29817"/>
    <lineage>
        <taxon>Eukaryota</taxon>
        <taxon>Viridiplantae</taxon>
        <taxon>Streptophyta</taxon>
        <taxon>Embryophyta</taxon>
        <taxon>Tracheophyta</taxon>
        <taxon>Spermatophyta</taxon>
        <taxon>Magnoliopsida</taxon>
        <taxon>Liliopsida</taxon>
        <taxon>Asparagales</taxon>
        <taxon>Iridaceae</taxon>
        <taxon>Iridoideae</taxon>
        <taxon>Irideae</taxon>
        <taxon>Iris</taxon>
    </lineage>
</organism>
<dbReference type="SUPFAM" id="SSF52833">
    <property type="entry name" value="Thioredoxin-like"/>
    <property type="match status" value="1"/>
</dbReference>
<reference evidence="8" key="2">
    <citation type="submission" date="2023-04" db="EMBL/GenBank/DDBJ databases">
        <authorList>
            <person name="Bruccoleri R.E."/>
            <person name="Oakeley E.J."/>
            <person name="Faust A.-M."/>
            <person name="Dessus-Babus S."/>
            <person name="Altorfer M."/>
            <person name="Burckhardt D."/>
            <person name="Oertli M."/>
            <person name="Naumann U."/>
            <person name="Petersen F."/>
            <person name="Wong J."/>
        </authorList>
    </citation>
    <scope>NUCLEOTIDE SEQUENCE</scope>
    <source>
        <strain evidence="8">GSM-AAB239-AS_SAM_17_03QT</strain>
        <tissue evidence="8">Leaf</tissue>
    </source>
</reference>
<comment type="similarity">
    <text evidence="1">Belongs to the thioredoxin family.</text>
</comment>
<gene>
    <name evidence="8" type="ORF">M6B38_141960</name>
</gene>
<evidence type="ECO:0000256" key="1">
    <source>
        <dbReference type="ARBA" id="ARBA00008987"/>
    </source>
</evidence>
<evidence type="ECO:0000256" key="3">
    <source>
        <dbReference type="ARBA" id="ARBA00022982"/>
    </source>
</evidence>
<dbReference type="PROSITE" id="PS51352">
    <property type="entry name" value="THIOREDOXIN_2"/>
    <property type="match status" value="1"/>
</dbReference>